<dbReference type="InterPro" id="IPR002562">
    <property type="entry name" value="3'-5'_exonuclease_dom"/>
</dbReference>
<reference evidence="2" key="1">
    <citation type="journal article" date="2014" name="Front. Microbiol.">
        <title>High frequency of phylogenetically diverse reductive dehalogenase-homologous genes in deep subseafloor sedimentary metagenomes.</title>
        <authorList>
            <person name="Kawai M."/>
            <person name="Futagami T."/>
            <person name="Toyoda A."/>
            <person name="Takaki Y."/>
            <person name="Nishi S."/>
            <person name="Hori S."/>
            <person name="Arai W."/>
            <person name="Tsubouchi T."/>
            <person name="Morono Y."/>
            <person name="Uchiyama I."/>
            <person name="Ito T."/>
            <person name="Fujiyama A."/>
            <person name="Inagaki F."/>
            <person name="Takami H."/>
        </authorList>
    </citation>
    <scope>NUCLEOTIDE SEQUENCE</scope>
    <source>
        <strain evidence="2">Expedition CK06-06</strain>
    </source>
</reference>
<dbReference type="InterPro" id="IPR036397">
    <property type="entry name" value="RNaseH_sf"/>
</dbReference>
<dbReference type="EMBL" id="BART01010447">
    <property type="protein sequence ID" value="GAG88882.1"/>
    <property type="molecule type" value="Genomic_DNA"/>
</dbReference>
<dbReference type="InterPro" id="IPR002298">
    <property type="entry name" value="DNA_polymerase_A"/>
</dbReference>
<name>X1C6C9_9ZZZZ</name>
<evidence type="ECO:0000313" key="2">
    <source>
        <dbReference type="EMBL" id="GAG88882.1"/>
    </source>
</evidence>
<comment type="caution">
    <text evidence="2">The sequence shown here is derived from an EMBL/GenBank/DDBJ whole genome shotgun (WGS) entry which is preliminary data.</text>
</comment>
<dbReference type="SUPFAM" id="SSF53098">
    <property type="entry name" value="Ribonuclease H-like"/>
    <property type="match status" value="1"/>
</dbReference>
<dbReference type="PANTHER" id="PTHR10133:SF27">
    <property type="entry name" value="DNA POLYMERASE NU"/>
    <property type="match status" value="1"/>
</dbReference>
<sequence>MCLAAQGSDNIIRFKTFFLKNGNIQRFQNIFDSRDLLVKFIWRLDPFGKPTKQGSLFEGAKPKKQKLDGKYKIVTSAKDLEKLISVLKKSKGFVIDTETDNLDGELIGISFAIQPKEAFYIPVTSPNTKVSEGLEKDKVIKKLKPLLESMSLNKWGYNLKYDWRILHREGINLSPIEFDCMIASYLTNPATRVHKLDQIAFIELGYEMIPISELLEENQDLSRLDVKKVGEYSCEDADICLRLKKKFEKSLKENNMEELFFKLEMPLVPILAEIEE</sequence>
<dbReference type="GO" id="GO:0003887">
    <property type="term" value="F:DNA-directed DNA polymerase activity"/>
    <property type="evidence" value="ECO:0007669"/>
    <property type="project" value="InterPro"/>
</dbReference>
<dbReference type="InterPro" id="IPR012337">
    <property type="entry name" value="RNaseH-like_sf"/>
</dbReference>
<feature type="non-terminal residue" evidence="2">
    <location>
        <position position="276"/>
    </location>
</feature>
<dbReference type="CDD" id="cd06139">
    <property type="entry name" value="DNA_polA_I_Ecoli_like_exo"/>
    <property type="match status" value="1"/>
</dbReference>
<organism evidence="2">
    <name type="scientific">marine sediment metagenome</name>
    <dbReference type="NCBI Taxonomy" id="412755"/>
    <lineage>
        <taxon>unclassified sequences</taxon>
        <taxon>metagenomes</taxon>
        <taxon>ecological metagenomes</taxon>
    </lineage>
</organism>
<dbReference type="SMART" id="SM00474">
    <property type="entry name" value="35EXOc"/>
    <property type="match status" value="1"/>
</dbReference>
<dbReference type="Pfam" id="PF01612">
    <property type="entry name" value="DNA_pol_A_exo1"/>
    <property type="match status" value="1"/>
</dbReference>
<protein>
    <recommendedName>
        <fullName evidence="1">3'-5' exonuclease domain-containing protein</fullName>
    </recommendedName>
</protein>
<proteinExistence type="predicted"/>
<dbReference type="PANTHER" id="PTHR10133">
    <property type="entry name" value="DNA POLYMERASE I"/>
    <property type="match status" value="1"/>
</dbReference>
<dbReference type="Gene3D" id="3.30.420.10">
    <property type="entry name" value="Ribonuclease H-like superfamily/Ribonuclease H"/>
    <property type="match status" value="1"/>
</dbReference>
<accession>X1C6C9</accession>
<gene>
    <name evidence="2" type="ORF">S01H4_22705</name>
</gene>
<evidence type="ECO:0000259" key="1">
    <source>
        <dbReference type="SMART" id="SM00474"/>
    </source>
</evidence>
<dbReference type="AlphaFoldDB" id="X1C6C9"/>
<feature type="domain" description="3'-5' exonuclease" evidence="1">
    <location>
        <begin position="71"/>
        <end position="252"/>
    </location>
</feature>
<dbReference type="GO" id="GO:0008408">
    <property type="term" value="F:3'-5' exonuclease activity"/>
    <property type="evidence" value="ECO:0007669"/>
    <property type="project" value="InterPro"/>
</dbReference>
<dbReference type="GO" id="GO:0006302">
    <property type="term" value="P:double-strand break repair"/>
    <property type="evidence" value="ECO:0007669"/>
    <property type="project" value="TreeGrafter"/>
</dbReference>
<dbReference type="GO" id="GO:0006261">
    <property type="term" value="P:DNA-templated DNA replication"/>
    <property type="evidence" value="ECO:0007669"/>
    <property type="project" value="InterPro"/>
</dbReference>
<dbReference type="GO" id="GO:0003676">
    <property type="term" value="F:nucleic acid binding"/>
    <property type="evidence" value="ECO:0007669"/>
    <property type="project" value="InterPro"/>
</dbReference>